<evidence type="ECO:0000313" key="8">
    <source>
        <dbReference type="EMBL" id="KAJ8976733.1"/>
    </source>
</evidence>
<proteinExistence type="inferred from homology"/>
<dbReference type="InterPro" id="IPR033116">
    <property type="entry name" value="TRYPSIN_SER"/>
</dbReference>
<dbReference type="InterPro" id="IPR001254">
    <property type="entry name" value="Trypsin_dom"/>
</dbReference>
<keyword evidence="5" id="KW-1015">Disulfide bond</keyword>
<dbReference type="InterPro" id="IPR043504">
    <property type="entry name" value="Peptidase_S1_PA_chymotrypsin"/>
</dbReference>
<evidence type="ECO:0000256" key="3">
    <source>
        <dbReference type="ARBA" id="ARBA00022801"/>
    </source>
</evidence>
<keyword evidence="9" id="KW-1185">Reference proteome</keyword>
<sequence length="260" mass="27490">MIRLIILPALLVTGLGVYVLGAPRTENVPLLDGRIVGGEDADIADYSYQLSLLLLGFHICGAVAISSTWALTAAHCVDGATTLLLSVRAGSSIRNYGGQVVSVTEARMHPEYNIFIIDYDIATLRLSSELDTVNTRPIPLPNFGLKPPAGSTAVITGWGTTAEGGNPSRLLQVIRVPVISQEDCRYAYSHEIITDRMFCAGLLGIGGQDACQGDSGGPVVVDGIVVGLVSWGDGCARPERPGVYSSVPALRNWILENTGL</sequence>
<protein>
    <recommendedName>
        <fullName evidence="7">Peptidase S1 domain-containing protein</fullName>
    </recommendedName>
</protein>
<keyword evidence="3 6" id="KW-0378">Hydrolase</keyword>
<dbReference type="PANTHER" id="PTHR24276">
    <property type="entry name" value="POLYSERASE-RELATED"/>
    <property type="match status" value="1"/>
</dbReference>
<evidence type="ECO:0000256" key="1">
    <source>
        <dbReference type="ARBA" id="ARBA00007664"/>
    </source>
</evidence>
<accession>A0ABQ9JGJ5</accession>
<evidence type="ECO:0000313" key="9">
    <source>
        <dbReference type="Proteomes" id="UP001162164"/>
    </source>
</evidence>
<dbReference type="InterPro" id="IPR001314">
    <property type="entry name" value="Peptidase_S1A"/>
</dbReference>
<evidence type="ECO:0000259" key="7">
    <source>
        <dbReference type="PROSITE" id="PS50240"/>
    </source>
</evidence>
<gene>
    <name evidence="8" type="ORF">NQ317_004284</name>
</gene>
<dbReference type="PROSITE" id="PS00134">
    <property type="entry name" value="TRYPSIN_HIS"/>
    <property type="match status" value="1"/>
</dbReference>
<dbReference type="SMART" id="SM00020">
    <property type="entry name" value="Tryp_SPc"/>
    <property type="match status" value="1"/>
</dbReference>
<dbReference type="InterPro" id="IPR009003">
    <property type="entry name" value="Peptidase_S1_PA"/>
</dbReference>
<keyword evidence="4 6" id="KW-0720">Serine protease</keyword>
<reference evidence="8" key="1">
    <citation type="journal article" date="2023" name="Insect Mol. Biol.">
        <title>Genome sequencing provides insights into the evolution of gene families encoding plant cell wall-degrading enzymes in longhorned beetles.</title>
        <authorList>
            <person name="Shin N.R."/>
            <person name="Okamura Y."/>
            <person name="Kirsch R."/>
            <person name="Pauchet Y."/>
        </authorList>
    </citation>
    <scope>NUCLEOTIDE SEQUENCE</scope>
    <source>
        <strain evidence="8">MMC_N1</strain>
    </source>
</reference>
<evidence type="ECO:0000256" key="2">
    <source>
        <dbReference type="ARBA" id="ARBA00022670"/>
    </source>
</evidence>
<dbReference type="SUPFAM" id="SSF50494">
    <property type="entry name" value="Trypsin-like serine proteases"/>
    <property type="match status" value="1"/>
</dbReference>
<dbReference type="EMBL" id="JAPWTJ010000636">
    <property type="protein sequence ID" value="KAJ8976733.1"/>
    <property type="molecule type" value="Genomic_DNA"/>
</dbReference>
<dbReference type="Proteomes" id="UP001162164">
    <property type="component" value="Unassembled WGS sequence"/>
</dbReference>
<evidence type="ECO:0000256" key="6">
    <source>
        <dbReference type="RuleBase" id="RU363034"/>
    </source>
</evidence>
<dbReference type="Pfam" id="PF00089">
    <property type="entry name" value="Trypsin"/>
    <property type="match status" value="1"/>
</dbReference>
<evidence type="ECO:0000256" key="5">
    <source>
        <dbReference type="ARBA" id="ARBA00023157"/>
    </source>
</evidence>
<keyword evidence="2 6" id="KW-0645">Protease</keyword>
<comment type="caution">
    <text evidence="8">The sequence shown here is derived from an EMBL/GenBank/DDBJ whole genome shotgun (WGS) entry which is preliminary data.</text>
</comment>
<dbReference type="PROSITE" id="PS50240">
    <property type="entry name" value="TRYPSIN_DOM"/>
    <property type="match status" value="1"/>
</dbReference>
<comment type="similarity">
    <text evidence="1">Belongs to the peptidase S1 family.</text>
</comment>
<feature type="domain" description="Peptidase S1" evidence="7">
    <location>
        <begin position="35"/>
        <end position="259"/>
    </location>
</feature>
<dbReference type="PANTHER" id="PTHR24276:SF91">
    <property type="entry name" value="AT26814P-RELATED"/>
    <property type="match status" value="1"/>
</dbReference>
<dbReference type="InterPro" id="IPR018114">
    <property type="entry name" value="TRYPSIN_HIS"/>
</dbReference>
<dbReference type="CDD" id="cd00190">
    <property type="entry name" value="Tryp_SPc"/>
    <property type="match status" value="1"/>
</dbReference>
<dbReference type="Gene3D" id="2.40.10.10">
    <property type="entry name" value="Trypsin-like serine proteases"/>
    <property type="match status" value="1"/>
</dbReference>
<organism evidence="8 9">
    <name type="scientific">Molorchus minor</name>
    <dbReference type="NCBI Taxonomy" id="1323400"/>
    <lineage>
        <taxon>Eukaryota</taxon>
        <taxon>Metazoa</taxon>
        <taxon>Ecdysozoa</taxon>
        <taxon>Arthropoda</taxon>
        <taxon>Hexapoda</taxon>
        <taxon>Insecta</taxon>
        <taxon>Pterygota</taxon>
        <taxon>Neoptera</taxon>
        <taxon>Endopterygota</taxon>
        <taxon>Coleoptera</taxon>
        <taxon>Polyphaga</taxon>
        <taxon>Cucujiformia</taxon>
        <taxon>Chrysomeloidea</taxon>
        <taxon>Cerambycidae</taxon>
        <taxon>Lamiinae</taxon>
        <taxon>Monochamini</taxon>
        <taxon>Molorchus</taxon>
    </lineage>
</organism>
<name>A0ABQ9JGJ5_9CUCU</name>
<dbReference type="PROSITE" id="PS00135">
    <property type="entry name" value="TRYPSIN_SER"/>
    <property type="match status" value="1"/>
</dbReference>
<evidence type="ECO:0000256" key="4">
    <source>
        <dbReference type="ARBA" id="ARBA00022825"/>
    </source>
</evidence>
<dbReference type="InterPro" id="IPR050430">
    <property type="entry name" value="Peptidase_S1"/>
</dbReference>
<dbReference type="PRINTS" id="PR00722">
    <property type="entry name" value="CHYMOTRYPSIN"/>
</dbReference>